<dbReference type="EMBL" id="VDUZ01000018">
    <property type="protein sequence ID" value="TXL74479.1"/>
    <property type="molecule type" value="Genomic_DNA"/>
</dbReference>
<dbReference type="GO" id="GO:0050661">
    <property type="term" value="F:NADP binding"/>
    <property type="evidence" value="ECO:0007669"/>
    <property type="project" value="InterPro"/>
</dbReference>
<evidence type="ECO:0000313" key="6">
    <source>
        <dbReference type="Proteomes" id="UP000321638"/>
    </source>
</evidence>
<proteinExistence type="predicted"/>
<dbReference type="Gene3D" id="3.50.50.60">
    <property type="entry name" value="FAD/NAD(P)-binding domain"/>
    <property type="match status" value="2"/>
</dbReference>
<keyword evidence="4" id="KW-0560">Oxidoreductase</keyword>
<dbReference type="PANTHER" id="PTHR43098">
    <property type="entry name" value="L-ORNITHINE N(5)-MONOOXYGENASE-RELATED"/>
    <property type="match status" value="1"/>
</dbReference>
<dbReference type="AlphaFoldDB" id="A0A5C8PLU3"/>
<name>A0A5C8PLU3_9HYPH</name>
<gene>
    <name evidence="5" type="ORF">FHP25_17105</name>
</gene>
<evidence type="ECO:0000256" key="1">
    <source>
        <dbReference type="ARBA" id="ARBA00022630"/>
    </source>
</evidence>
<organism evidence="5 6">
    <name type="scientific">Vineibacter terrae</name>
    <dbReference type="NCBI Taxonomy" id="2586908"/>
    <lineage>
        <taxon>Bacteria</taxon>
        <taxon>Pseudomonadati</taxon>
        <taxon>Pseudomonadota</taxon>
        <taxon>Alphaproteobacteria</taxon>
        <taxon>Hyphomicrobiales</taxon>
        <taxon>Vineibacter</taxon>
    </lineage>
</organism>
<dbReference type="RefSeq" id="WP_147848159.1">
    <property type="nucleotide sequence ID" value="NZ_VDUZ01000018.1"/>
</dbReference>
<dbReference type="GO" id="GO:0004499">
    <property type="term" value="F:N,N-dimethylaniline monooxygenase activity"/>
    <property type="evidence" value="ECO:0007669"/>
    <property type="project" value="InterPro"/>
</dbReference>
<dbReference type="InterPro" id="IPR050775">
    <property type="entry name" value="FAD-binding_Monooxygenases"/>
</dbReference>
<evidence type="ECO:0000256" key="3">
    <source>
        <dbReference type="ARBA" id="ARBA00022857"/>
    </source>
</evidence>
<dbReference type="OrthoDB" id="312624at2"/>
<dbReference type="PANTHER" id="PTHR43098:SF5">
    <property type="entry name" value="DUAL-FUNCTIONAL MONOOXYGENASE_METHYLTRANSFERASE PSOF"/>
    <property type="match status" value="1"/>
</dbReference>
<dbReference type="InterPro" id="IPR036188">
    <property type="entry name" value="FAD/NAD-bd_sf"/>
</dbReference>
<dbReference type="InterPro" id="IPR020946">
    <property type="entry name" value="Flavin_mOase-like"/>
</dbReference>
<evidence type="ECO:0000256" key="2">
    <source>
        <dbReference type="ARBA" id="ARBA00022827"/>
    </source>
</evidence>
<sequence length="541" mass="61253">MAAAQAHHSQDLDHDVIIIGAGMSGMYQLHRLRALGLRVRVFEAGTGVGGTWYWNRYPGARFDSESYSYGYSFSQELLDEWDWSEHFSAQPETLRYLNHVADKLDLRRDIQFRSRVTAAHYQDDARCWQILLEDGSRHRARFLVTAIGLLSAPTMPRIADVETFKGQSFHTARWPHEPVSFEGKRVAVIGTGATGVQTIQEVAKTAGHLTIFQRTPNWCAPLHNAKIDAREMADIRTRYPEIFQRCQETFACFLHTPDPRGTFEVTPEEREAFFEKLYGERGFGIWQGNFRDILVDRAANAAISDFVARKIRQRVKDQAVAEKLIPKNHGFGTRRVPLETRYYEVYNQPNVKLVDINETPIERITPEGIKTSDAEHAFDIIIYATGFDAITGAFDRIDLRGAGGRRLKDAWKEGPQTYLGVLVEGFPNMTMLMGPHTALGNIPRSIEYNVDWVTDLMRHARDHGLTRIEATRAGVDSWTDHVKSLGMGLLSNEINSWMTGINSNVEGKQTRIIARYSGSAPAYRERCDAVAADGYRELNLA</sequence>
<reference evidence="5 6" key="1">
    <citation type="submission" date="2019-06" db="EMBL/GenBank/DDBJ databases">
        <title>New taxonomy in bacterial strain CC-CFT640, isolated from vineyard.</title>
        <authorList>
            <person name="Lin S.-Y."/>
            <person name="Tsai C.-F."/>
            <person name="Young C.-C."/>
        </authorList>
    </citation>
    <scope>NUCLEOTIDE SEQUENCE [LARGE SCALE GENOMIC DNA]</scope>
    <source>
        <strain evidence="5 6">CC-CFT640</strain>
    </source>
</reference>
<dbReference type="Proteomes" id="UP000321638">
    <property type="component" value="Unassembled WGS sequence"/>
</dbReference>
<keyword evidence="6" id="KW-1185">Reference proteome</keyword>
<dbReference type="Pfam" id="PF00743">
    <property type="entry name" value="FMO-like"/>
    <property type="match status" value="1"/>
</dbReference>
<comment type="caution">
    <text evidence="5">The sequence shown here is derived from an EMBL/GenBank/DDBJ whole genome shotgun (WGS) entry which is preliminary data.</text>
</comment>
<evidence type="ECO:0000256" key="4">
    <source>
        <dbReference type="ARBA" id="ARBA00023002"/>
    </source>
</evidence>
<protein>
    <submittedName>
        <fullName evidence="5">NAD(P)/FAD-dependent oxidoreductase</fullName>
    </submittedName>
</protein>
<evidence type="ECO:0000313" key="5">
    <source>
        <dbReference type="EMBL" id="TXL74479.1"/>
    </source>
</evidence>
<dbReference type="GO" id="GO:0050660">
    <property type="term" value="F:flavin adenine dinucleotide binding"/>
    <property type="evidence" value="ECO:0007669"/>
    <property type="project" value="InterPro"/>
</dbReference>
<keyword evidence="2" id="KW-0274">FAD</keyword>
<dbReference type="SUPFAM" id="SSF51905">
    <property type="entry name" value="FAD/NAD(P)-binding domain"/>
    <property type="match status" value="2"/>
</dbReference>
<dbReference type="PRINTS" id="PR00411">
    <property type="entry name" value="PNDRDTASEI"/>
</dbReference>
<keyword evidence="1" id="KW-0285">Flavoprotein</keyword>
<keyword evidence="3" id="KW-0521">NADP</keyword>
<accession>A0A5C8PLU3</accession>